<dbReference type="Gene3D" id="3.40.50.150">
    <property type="entry name" value="Vaccinia Virus protein VP39"/>
    <property type="match status" value="1"/>
</dbReference>
<dbReference type="SUPFAM" id="SSF53335">
    <property type="entry name" value="S-adenosyl-L-methionine-dependent methyltransferases"/>
    <property type="match status" value="1"/>
</dbReference>
<dbReference type="InterPro" id="IPR029063">
    <property type="entry name" value="SAM-dependent_MTases_sf"/>
</dbReference>
<comment type="caution">
    <text evidence="2">The sequence shown here is derived from an EMBL/GenBank/DDBJ whole genome shotgun (WGS) entry which is preliminary data.</text>
</comment>
<reference evidence="2" key="1">
    <citation type="submission" date="2021-05" db="EMBL/GenBank/DDBJ databases">
        <title>The genome of the haptophyte Pavlova lutheri (Diacronema luteri, Pavlovales) - a model for lipid biosynthesis in eukaryotic algae.</title>
        <authorList>
            <person name="Hulatt C.J."/>
            <person name="Posewitz M.C."/>
        </authorList>
    </citation>
    <scope>NUCLEOTIDE SEQUENCE</scope>
    <source>
        <strain evidence="2">NIVA-4/92</strain>
    </source>
</reference>
<dbReference type="OMA" id="KVHAGNW"/>
<accession>A0A8J5X7Q1</accession>
<dbReference type="EMBL" id="JAGTXO010000059">
    <property type="protein sequence ID" value="KAG8458008.1"/>
    <property type="molecule type" value="Genomic_DNA"/>
</dbReference>
<gene>
    <name evidence="2" type="ORF">KFE25_012679</name>
</gene>
<sequence>MLSPAGSPHADAHADAARGAGAGAPAAPPAAPDGASGGAEEPDVIFRAAGTFLAESAGALARGSEPPRLRVLDAGTGRSSVSWLLRSPFVGSWAAVTASGVMEREVAGVVAAAEGARAAGAPPLPPGRVVRASWDEPDCLRGEAFDAVVADYLLGAVDGFTPYRQDVLFERLLQHLAPNGTLVVVGLEPIPNDAPPPADVVSKCARLRDAVFLHAGQRPYREYPLQWVTRALRRAGMRVALVRRFPILYSVQDLVKELNTARSRLPAVRERSGARFADALAEHIDAVEATTRARLAEQPGGKLGFGEDYLVCAVRDSPPCQP</sequence>
<name>A0A8J5X7Q1_DIALT</name>
<evidence type="ECO:0000313" key="3">
    <source>
        <dbReference type="Proteomes" id="UP000751190"/>
    </source>
</evidence>
<dbReference type="OrthoDB" id="429136at2759"/>
<feature type="region of interest" description="Disordered" evidence="1">
    <location>
        <begin position="1"/>
        <end position="41"/>
    </location>
</feature>
<organism evidence="2 3">
    <name type="scientific">Diacronema lutheri</name>
    <name type="common">Unicellular marine alga</name>
    <name type="synonym">Monochrysis lutheri</name>
    <dbReference type="NCBI Taxonomy" id="2081491"/>
    <lineage>
        <taxon>Eukaryota</taxon>
        <taxon>Haptista</taxon>
        <taxon>Haptophyta</taxon>
        <taxon>Pavlovophyceae</taxon>
        <taxon>Pavlovales</taxon>
        <taxon>Pavlovaceae</taxon>
        <taxon>Diacronema</taxon>
    </lineage>
</organism>
<dbReference type="AlphaFoldDB" id="A0A8J5X7Q1"/>
<evidence type="ECO:0000313" key="2">
    <source>
        <dbReference type="EMBL" id="KAG8458008.1"/>
    </source>
</evidence>
<evidence type="ECO:0000256" key="1">
    <source>
        <dbReference type="SAM" id="MobiDB-lite"/>
    </source>
</evidence>
<keyword evidence="3" id="KW-1185">Reference proteome</keyword>
<proteinExistence type="predicted"/>
<dbReference type="Proteomes" id="UP000751190">
    <property type="component" value="Unassembled WGS sequence"/>
</dbReference>
<protein>
    <submittedName>
        <fullName evidence="2">Uncharacterized protein</fullName>
    </submittedName>
</protein>
<dbReference type="CDD" id="cd02440">
    <property type="entry name" value="AdoMet_MTases"/>
    <property type="match status" value="1"/>
</dbReference>